<dbReference type="Gene3D" id="3.30.70.2800">
    <property type="match status" value="1"/>
</dbReference>
<dbReference type="HOGENOM" id="CLU_152773_0_0_1"/>
<reference evidence="2" key="2">
    <citation type="submission" date="2015-06" db="UniProtKB">
        <authorList>
            <consortium name="EnsemblMetazoa"/>
        </authorList>
    </citation>
    <scope>IDENTIFICATION</scope>
</reference>
<organism evidence="2 3">
    <name type="scientific">Megaselia scalaris</name>
    <name type="common">Humpbacked fly</name>
    <name type="synonym">Phora scalaris</name>
    <dbReference type="NCBI Taxonomy" id="36166"/>
    <lineage>
        <taxon>Eukaryota</taxon>
        <taxon>Metazoa</taxon>
        <taxon>Ecdysozoa</taxon>
        <taxon>Arthropoda</taxon>
        <taxon>Hexapoda</taxon>
        <taxon>Insecta</taxon>
        <taxon>Pterygota</taxon>
        <taxon>Neoptera</taxon>
        <taxon>Endopterygota</taxon>
        <taxon>Diptera</taxon>
        <taxon>Brachycera</taxon>
        <taxon>Muscomorpha</taxon>
        <taxon>Platypezoidea</taxon>
        <taxon>Phoridae</taxon>
        <taxon>Megaseliini</taxon>
        <taxon>Megaselia</taxon>
    </lineage>
</organism>
<keyword evidence="1" id="KW-0732">Signal</keyword>
<sequence length="111" mass="12270">MKVVKKVLLFAILLGFLFQVKADCCRRTRVSFKLNDPINDSCRNYDADLAAMPPHFVDTEILQQHRRCEIQVCGDGEKPGEGIYCGIGACNLFGCNCDDGCIPGDPVESLE</sequence>
<keyword evidence="3" id="KW-1185">Reference proteome</keyword>
<proteinExistence type="predicted"/>
<name>T1GZE7_MEGSC</name>
<evidence type="ECO:0000313" key="3">
    <source>
        <dbReference type="Proteomes" id="UP000015102"/>
    </source>
</evidence>
<feature type="signal peptide" evidence="1">
    <location>
        <begin position="1"/>
        <end position="22"/>
    </location>
</feature>
<evidence type="ECO:0008006" key="4">
    <source>
        <dbReference type="Google" id="ProtNLM"/>
    </source>
</evidence>
<accession>T1GZE7</accession>
<dbReference type="EnsemblMetazoa" id="MESCA009246-RA">
    <property type="protein sequence ID" value="MESCA009246-PA"/>
    <property type="gene ID" value="MESCA009246"/>
</dbReference>
<dbReference type="EMBL" id="CAQQ02120373">
    <property type="status" value="NOT_ANNOTATED_CDS"/>
    <property type="molecule type" value="Genomic_DNA"/>
</dbReference>
<reference evidence="3" key="1">
    <citation type="submission" date="2013-02" db="EMBL/GenBank/DDBJ databases">
        <authorList>
            <person name="Hughes D."/>
        </authorList>
    </citation>
    <scope>NUCLEOTIDE SEQUENCE</scope>
    <source>
        <strain>Durham</strain>
        <strain evidence="3">NC isolate 2 -- Noor lab</strain>
    </source>
</reference>
<dbReference type="Proteomes" id="UP000015102">
    <property type="component" value="Unassembled WGS sequence"/>
</dbReference>
<evidence type="ECO:0000313" key="2">
    <source>
        <dbReference type="EnsemblMetazoa" id="MESCA009246-PA"/>
    </source>
</evidence>
<protein>
    <recommendedName>
        <fullName evidence="4">Protein Diedel-like</fullName>
    </recommendedName>
</protein>
<evidence type="ECO:0000256" key="1">
    <source>
        <dbReference type="SAM" id="SignalP"/>
    </source>
</evidence>
<dbReference type="InterPro" id="IPR025061">
    <property type="entry name" value="Diedel"/>
</dbReference>
<dbReference type="Pfam" id="PF13164">
    <property type="entry name" value="Diedel"/>
    <property type="match status" value="1"/>
</dbReference>
<dbReference type="AlphaFoldDB" id="T1GZE7"/>
<dbReference type="OMA" id="GCKITIC"/>
<feature type="chain" id="PRO_5004577848" description="Protein Diedel-like" evidence="1">
    <location>
        <begin position="23"/>
        <end position="111"/>
    </location>
</feature>